<organism evidence="1 2">
    <name type="scientific">Racocetra persica</name>
    <dbReference type="NCBI Taxonomy" id="160502"/>
    <lineage>
        <taxon>Eukaryota</taxon>
        <taxon>Fungi</taxon>
        <taxon>Fungi incertae sedis</taxon>
        <taxon>Mucoromycota</taxon>
        <taxon>Glomeromycotina</taxon>
        <taxon>Glomeromycetes</taxon>
        <taxon>Diversisporales</taxon>
        <taxon>Gigasporaceae</taxon>
        <taxon>Racocetra</taxon>
    </lineage>
</organism>
<accession>A0ACA9SU26</accession>
<name>A0ACA9SU26_9GLOM</name>
<evidence type="ECO:0000313" key="2">
    <source>
        <dbReference type="Proteomes" id="UP000789920"/>
    </source>
</evidence>
<reference evidence="1" key="1">
    <citation type="submission" date="2021-06" db="EMBL/GenBank/DDBJ databases">
        <authorList>
            <person name="Kallberg Y."/>
            <person name="Tangrot J."/>
            <person name="Rosling A."/>
        </authorList>
    </citation>
    <scope>NUCLEOTIDE SEQUENCE</scope>
    <source>
        <strain evidence="1">MA461A</strain>
    </source>
</reference>
<keyword evidence="2" id="KW-1185">Reference proteome</keyword>
<feature type="non-terminal residue" evidence="1">
    <location>
        <position position="145"/>
    </location>
</feature>
<dbReference type="Proteomes" id="UP000789920">
    <property type="component" value="Unassembled WGS sequence"/>
</dbReference>
<feature type="non-terminal residue" evidence="1">
    <location>
        <position position="1"/>
    </location>
</feature>
<proteinExistence type="predicted"/>
<sequence length="145" mass="16764">VEDNEITLDIIKNDLVQYFCNKKRAMPKEQKNYIIYSGSTDAALEEILQIYSIQGNDIFYLYERGATERNPFRPAEMPTRRILNISTPKIHSAKPRKSTESSAAFELDQTSLGNLEEQSNLLSPSIQKRRTVAIRNRKRSVSRRQ</sequence>
<protein>
    <submittedName>
        <fullName evidence="1">36167_t:CDS:1</fullName>
    </submittedName>
</protein>
<comment type="caution">
    <text evidence="1">The sequence shown here is derived from an EMBL/GenBank/DDBJ whole genome shotgun (WGS) entry which is preliminary data.</text>
</comment>
<evidence type="ECO:0000313" key="1">
    <source>
        <dbReference type="EMBL" id="CAG8846156.1"/>
    </source>
</evidence>
<gene>
    <name evidence="1" type="ORF">RPERSI_LOCUS33999</name>
</gene>
<dbReference type="EMBL" id="CAJVQC010149915">
    <property type="protein sequence ID" value="CAG8846156.1"/>
    <property type="molecule type" value="Genomic_DNA"/>
</dbReference>